<dbReference type="AlphaFoldDB" id="A0A7S3QIK0"/>
<keyword evidence="1" id="KW-0560">Oxidoreductase</keyword>
<dbReference type="InterPro" id="IPR050493">
    <property type="entry name" value="FAD-dep_Monooxygenase_BioMet"/>
</dbReference>
<dbReference type="GO" id="GO:0071949">
    <property type="term" value="F:FAD binding"/>
    <property type="evidence" value="ECO:0007669"/>
    <property type="project" value="InterPro"/>
</dbReference>
<dbReference type="SUPFAM" id="SSF51905">
    <property type="entry name" value="FAD/NAD(P)-binding domain"/>
    <property type="match status" value="1"/>
</dbReference>
<evidence type="ECO:0000256" key="2">
    <source>
        <dbReference type="ARBA" id="ARBA00023033"/>
    </source>
</evidence>
<proteinExistence type="predicted"/>
<protein>
    <recommendedName>
        <fullName evidence="3">FAD-binding domain-containing protein</fullName>
    </recommendedName>
</protein>
<dbReference type="InterPro" id="IPR002938">
    <property type="entry name" value="FAD-bd"/>
</dbReference>
<dbReference type="PRINTS" id="PR00420">
    <property type="entry name" value="RNGMNOXGNASE"/>
</dbReference>
<feature type="domain" description="FAD-binding" evidence="3">
    <location>
        <begin position="314"/>
        <end position="387"/>
    </location>
</feature>
<dbReference type="Gene3D" id="3.50.50.60">
    <property type="entry name" value="FAD/NAD(P)-binding domain"/>
    <property type="match status" value="2"/>
</dbReference>
<feature type="domain" description="FAD-binding" evidence="3">
    <location>
        <begin position="11"/>
        <end position="224"/>
    </location>
</feature>
<dbReference type="PANTHER" id="PTHR13789">
    <property type="entry name" value="MONOOXYGENASE"/>
    <property type="match status" value="1"/>
</dbReference>
<gene>
    <name evidence="4" type="ORF">CDEB00056_LOCUS23473</name>
</gene>
<evidence type="ECO:0000256" key="1">
    <source>
        <dbReference type="ARBA" id="ARBA00023002"/>
    </source>
</evidence>
<keyword evidence="2" id="KW-0503">Monooxygenase</keyword>
<dbReference type="EMBL" id="HBIO01030634">
    <property type="protein sequence ID" value="CAE0478620.1"/>
    <property type="molecule type" value="Transcribed_RNA"/>
</dbReference>
<dbReference type="InterPro" id="IPR036188">
    <property type="entry name" value="FAD/NAD-bd_sf"/>
</dbReference>
<dbReference type="GO" id="GO:0004497">
    <property type="term" value="F:monooxygenase activity"/>
    <property type="evidence" value="ECO:0007669"/>
    <property type="project" value="UniProtKB-KW"/>
</dbReference>
<accession>A0A7S3QIK0</accession>
<organism evidence="4">
    <name type="scientific">Chaetoceros debilis</name>
    <dbReference type="NCBI Taxonomy" id="122233"/>
    <lineage>
        <taxon>Eukaryota</taxon>
        <taxon>Sar</taxon>
        <taxon>Stramenopiles</taxon>
        <taxon>Ochrophyta</taxon>
        <taxon>Bacillariophyta</taxon>
        <taxon>Coscinodiscophyceae</taxon>
        <taxon>Chaetocerotophycidae</taxon>
        <taxon>Chaetocerotales</taxon>
        <taxon>Chaetocerotaceae</taxon>
        <taxon>Chaetoceros</taxon>
    </lineage>
</organism>
<dbReference type="PANTHER" id="PTHR13789:SF309">
    <property type="entry name" value="PUTATIVE (AFU_ORTHOLOGUE AFUA_6G14510)-RELATED"/>
    <property type="match status" value="1"/>
</dbReference>
<sequence length="434" mass="46659">MMAIGKKDEPTVVIAGGGPCGMLTAILLSDEDLGVGINTIVLERALEPDEWSTKSYTIILGDNGKSCLERGKCLAAATEIGAERKFVYFFDGTAGTLKKIPKKSPAIGLTRPTLVRCLEDIASNHPRITVRRGAGVSKVVRDDLDDDHDGDGGVNVHLEDGTVISASHAVGADGKWSKVRQSSSELESQASIKVEPSFGVLVMISSFPDGWASDGTYIVKPDDKYKFYIIAAPMPPHIGGLSMSIVCYDETVELYPWLAPPDDMKAESYGKGGWEDEYSAMPDNEGDASNLSEQLAALLQEAVPAFYNAIIADDLKTAHINRRVSWLDMAKVKDAGDDEVVTYTTSDGLVTLLGDAAHAVVPSMGEGCNTALQSAVKLADAILLEMKDNEMDSCTREAISNAFLKYGASRHKEVAAIQLMSAARSRLKKVYKMS</sequence>
<reference evidence="4" key="1">
    <citation type="submission" date="2021-01" db="EMBL/GenBank/DDBJ databases">
        <authorList>
            <person name="Corre E."/>
            <person name="Pelletier E."/>
            <person name="Niang G."/>
            <person name="Scheremetjew M."/>
            <person name="Finn R."/>
            <person name="Kale V."/>
            <person name="Holt S."/>
            <person name="Cochrane G."/>
            <person name="Meng A."/>
            <person name="Brown T."/>
            <person name="Cohen L."/>
        </authorList>
    </citation>
    <scope>NUCLEOTIDE SEQUENCE</scope>
    <source>
        <strain evidence="4">MM31A-1</strain>
    </source>
</reference>
<name>A0A7S3QIK0_9STRA</name>
<evidence type="ECO:0000259" key="3">
    <source>
        <dbReference type="Pfam" id="PF01494"/>
    </source>
</evidence>
<dbReference type="Pfam" id="PF01494">
    <property type="entry name" value="FAD_binding_3"/>
    <property type="match status" value="2"/>
</dbReference>
<evidence type="ECO:0000313" key="4">
    <source>
        <dbReference type="EMBL" id="CAE0478620.1"/>
    </source>
</evidence>